<proteinExistence type="predicted"/>
<gene>
    <name evidence="3" type="ORF">C8F04DRAFT_1002511</name>
</gene>
<dbReference type="Pfam" id="PF18721">
    <property type="entry name" value="CxC6"/>
    <property type="match status" value="1"/>
</dbReference>
<accession>A0AAD6SXM8</accession>
<evidence type="ECO:0000259" key="2">
    <source>
        <dbReference type="Pfam" id="PF18721"/>
    </source>
</evidence>
<keyword evidence="4" id="KW-1185">Reference proteome</keyword>
<comment type="caution">
    <text evidence="3">The sequence shown here is derived from an EMBL/GenBank/DDBJ whole genome shotgun (WGS) entry which is preliminary data.</text>
</comment>
<name>A0AAD6SXM8_9AGAR</name>
<dbReference type="InterPro" id="IPR041539">
    <property type="entry name" value="CxC5"/>
</dbReference>
<reference evidence="3" key="1">
    <citation type="submission" date="2023-03" db="EMBL/GenBank/DDBJ databases">
        <title>Massive genome expansion in bonnet fungi (Mycena s.s.) driven by repeated elements and novel gene families across ecological guilds.</title>
        <authorList>
            <consortium name="Lawrence Berkeley National Laboratory"/>
            <person name="Harder C.B."/>
            <person name="Miyauchi S."/>
            <person name="Viragh M."/>
            <person name="Kuo A."/>
            <person name="Thoen E."/>
            <person name="Andreopoulos B."/>
            <person name="Lu D."/>
            <person name="Skrede I."/>
            <person name="Drula E."/>
            <person name="Henrissat B."/>
            <person name="Morin E."/>
            <person name="Kohler A."/>
            <person name="Barry K."/>
            <person name="LaButti K."/>
            <person name="Morin E."/>
            <person name="Salamov A."/>
            <person name="Lipzen A."/>
            <person name="Mereny Z."/>
            <person name="Hegedus B."/>
            <person name="Baldrian P."/>
            <person name="Stursova M."/>
            <person name="Weitz H."/>
            <person name="Taylor A."/>
            <person name="Grigoriev I.V."/>
            <person name="Nagy L.G."/>
            <person name="Martin F."/>
            <person name="Kauserud H."/>
        </authorList>
    </citation>
    <scope>NUCLEOTIDE SEQUENCE</scope>
    <source>
        <strain evidence="3">CBHHK200</strain>
    </source>
</reference>
<evidence type="ECO:0008006" key="5">
    <source>
        <dbReference type="Google" id="ProtNLM"/>
    </source>
</evidence>
<dbReference type="Proteomes" id="UP001218188">
    <property type="component" value="Unassembled WGS sequence"/>
</dbReference>
<sequence>MSDHDASDATPEPEGISLAQTLLFTRLLAVLKRDIILVQPVSSGAEEAPLILSPSIVEFVAEAVGIPEPYVPKFWALFKDDIWGLPEQVLGEHEEELFRKYGWKRGITALTMYPPSHYCTNVNCRRDKHLTNAQSRQVVVYTVSNGVVPAHEVQLYCRDCNTTYYPNFSVQHGIRTYYAGIPSYIQVGGHQYVAKKQVASWTALMLVAHVSATNCSRAYDMALSGQEERDFSDGGWQFGSVLTTDHVWDAFTILTLLDYHDRLDTLLQVPHSGNQKDRFTAAMTARNVEVIVRGQDVVGHVCDKCTRSWTLPDGTPYDVQSVLCDGLAMGHVRCQYPHCTKYLNSNRDRFCPDHAALEKICSIVGCERPATEGKKSCDDPRHADIERLHYERGKAAFTLRDRLNRHHLAHPSGGEDPEALTGEEDIEWFEVGEDGSIGVHAMEDPGSVGTLDTDCEANKSDEGNRRYKALFGRCRTHNEQLLVWPCGVIFARTTFYHAEAVSNVLLFVQKAFSVPGARKPAHLIYDTNCDAKQQVVANPHLWGWFHDVGMTVDVFHFLNKHSVTHVFCQANCNPAAFPELMNADGTGWFFNTSVAEQTNAWFGGYASICREMLPVKYNFFLDEMIRLRNQKTLAKLAADGHNPRIVLS</sequence>
<evidence type="ECO:0000259" key="1">
    <source>
        <dbReference type="Pfam" id="PF18718"/>
    </source>
</evidence>
<dbReference type="InterPro" id="IPR040898">
    <property type="entry name" value="CxC6"/>
</dbReference>
<feature type="domain" description="CxC6 like cysteine cluster associated with KDZ" evidence="2">
    <location>
        <begin position="324"/>
        <end position="387"/>
    </location>
</feature>
<organism evidence="3 4">
    <name type="scientific">Mycena alexandri</name>
    <dbReference type="NCBI Taxonomy" id="1745969"/>
    <lineage>
        <taxon>Eukaryota</taxon>
        <taxon>Fungi</taxon>
        <taxon>Dikarya</taxon>
        <taxon>Basidiomycota</taxon>
        <taxon>Agaricomycotina</taxon>
        <taxon>Agaricomycetes</taxon>
        <taxon>Agaricomycetidae</taxon>
        <taxon>Agaricales</taxon>
        <taxon>Marasmiineae</taxon>
        <taxon>Mycenaceae</taxon>
        <taxon>Mycena</taxon>
    </lineage>
</organism>
<feature type="domain" description="CxC5 like cysteine cluster associated with KDZ" evidence="1">
    <location>
        <begin position="107"/>
        <end position="222"/>
    </location>
</feature>
<dbReference type="AlphaFoldDB" id="A0AAD6SXM8"/>
<protein>
    <recommendedName>
        <fullName evidence="5">CxC5 like cysteine cluster associated with KDZ domain-containing protein</fullName>
    </recommendedName>
</protein>
<dbReference type="Pfam" id="PF18718">
    <property type="entry name" value="CxC5"/>
    <property type="match status" value="1"/>
</dbReference>
<evidence type="ECO:0000313" key="3">
    <source>
        <dbReference type="EMBL" id="KAJ7033642.1"/>
    </source>
</evidence>
<evidence type="ECO:0000313" key="4">
    <source>
        <dbReference type="Proteomes" id="UP001218188"/>
    </source>
</evidence>
<dbReference type="EMBL" id="JARJCM010000063">
    <property type="protein sequence ID" value="KAJ7033642.1"/>
    <property type="molecule type" value="Genomic_DNA"/>
</dbReference>